<gene>
    <name evidence="1" type="ORF">P3G67_24115</name>
</gene>
<evidence type="ECO:0000313" key="2">
    <source>
        <dbReference type="Proteomes" id="UP001216579"/>
    </source>
</evidence>
<accession>A0ABT5ZR13</accession>
<organism evidence="1 2">
    <name type="scientific">Streptomyces silvisoli</name>
    <dbReference type="NCBI Taxonomy" id="3034235"/>
    <lineage>
        <taxon>Bacteria</taxon>
        <taxon>Bacillati</taxon>
        <taxon>Actinomycetota</taxon>
        <taxon>Actinomycetes</taxon>
        <taxon>Kitasatosporales</taxon>
        <taxon>Streptomycetaceae</taxon>
        <taxon>Streptomyces</taxon>
    </lineage>
</organism>
<dbReference type="RefSeq" id="WP_276095342.1">
    <property type="nucleotide sequence ID" value="NZ_JARJBC010000016.1"/>
</dbReference>
<dbReference type="Proteomes" id="UP001216579">
    <property type="component" value="Unassembled WGS sequence"/>
</dbReference>
<comment type="caution">
    <text evidence="1">The sequence shown here is derived from an EMBL/GenBank/DDBJ whole genome shotgun (WGS) entry which is preliminary data.</text>
</comment>
<reference evidence="1 2" key="1">
    <citation type="submission" date="2023-03" db="EMBL/GenBank/DDBJ databases">
        <title>Draft genome sequence of Streptomyces sp. RB6PN23 isolated from peat swamp forest in Thailand.</title>
        <authorList>
            <person name="Klaysubun C."/>
            <person name="Duangmal K."/>
        </authorList>
    </citation>
    <scope>NUCLEOTIDE SEQUENCE [LARGE SCALE GENOMIC DNA]</scope>
    <source>
        <strain evidence="1 2">RB6PN23</strain>
    </source>
</reference>
<proteinExistence type="predicted"/>
<evidence type="ECO:0000313" key="1">
    <source>
        <dbReference type="EMBL" id="MDF3292265.1"/>
    </source>
</evidence>
<sequence>MQQADLGQITTMFVFTPAEGSTWRMTLESFASALQQRTPGEFTRVWDDPADGASAHVTMSFTYTLHEEELEGIASVRTEGVSLVNVTAQQAAEFVDWLRREVVPTGETVEFNTEAGMEWDFDDEIVPDGPPQTTLGVFLAHIARVVAADRGELG</sequence>
<keyword evidence="2" id="KW-1185">Reference proteome</keyword>
<dbReference type="EMBL" id="JARJBC010000016">
    <property type="protein sequence ID" value="MDF3292265.1"/>
    <property type="molecule type" value="Genomic_DNA"/>
</dbReference>
<name>A0ABT5ZR13_9ACTN</name>
<protein>
    <submittedName>
        <fullName evidence="1">Uncharacterized protein</fullName>
    </submittedName>
</protein>